<dbReference type="SUPFAM" id="SSF51215">
    <property type="entry name" value="Regulatory protein AraC"/>
    <property type="match status" value="1"/>
</dbReference>
<protein>
    <submittedName>
        <fullName evidence="6">AraC family transcriptional regulator</fullName>
    </submittedName>
</protein>
<dbReference type="InterPro" id="IPR018060">
    <property type="entry name" value="HTH_AraC"/>
</dbReference>
<dbReference type="InterPro" id="IPR037923">
    <property type="entry name" value="HTH-like"/>
</dbReference>
<sequence length="294" mass="34402">MSQPSSWPLTTDSQRVVLPRSLLQQLQRHPLSQRLYPLSYGYYHHADQHAITRNAHSDYLLIYCVQGQGICATENQQWHISAQQVVLLPRAVKHRYWSSKHDPWSIYWSHFDGTDAQHFMDFIGHNDQAAVIHPGQPQELHMAFGELLNVHPSPWRLPQALLMCQWLRHVLTLCGEQQLAPQQRQQLPLEAIQQYMQQNLHRTITLNELAALCTMDKFQFSKKFRRATGLTPLKFFTQLRIRQACQELDQTTASIKQVAAKLGFDDPYYFSRLFKNVMGISPKHYRMHPRQQEP</sequence>
<dbReference type="PANTHER" id="PTHR43280:SF30">
    <property type="entry name" value="MMSAB OPERON REGULATORY PROTEIN"/>
    <property type="match status" value="1"/>
</dbReference>
<comment type="caution">
    <text evidence="6">The sequence shown here is derived from an EMBL/GenBank/DDBJ whole genome shotgun (WGS) entry which is preliminary data.</text>
</comment>
<dbReference type="RefSeq" id="WP_126841590.1">
    <property type="nucleotide sequence ID" value="NZ_PIQH01000004.1"/>
</dbReference>
<evidence type="ECO:0000256" key="1">
    <source>
        <dbReference type="ARBA" id="ARBA00023015"/>
    </source>
</evidence>
<dbReference type="Proteomes" id="UP000287996">
    <property type="component" value="Unassembled WGS sequence"/>
</dbReference>
<keyword evidence="1" id="KW-0805">Transcription regulation</keyword>
<feature type="domain" description="HTH araC/xylS-type" evidence="5">
    <location>
        <begin position="190"/>
        <end position="288"/>
    </location>
</feature>
<keyword evidence="3" id="KW-0010">Activator</keyword>
<proteinExistence type="predicted"/>
<reference evidence="6 7" key="1">
    <citation type="journal article" date="2011" name="Front. Microbiol.">
        <title>Genomic signatures of strain selection and enhancement in Bacillus atrophaeus var. globigii, a historical biowarfare simulant.</title>
        <authorList>
            <person name="Gibbons H.S."/>
            <person name="Broomall S.M."/>
            <person name="McNew L.A."/>
            <person name="Daligault H."/>
            <person name="Chapman C."/>
            <person name="Bruce D."/>
            <person name="Karavis M."/>
            <person name="Krepps M."/>
            <person name="McGregor P.A."/>
            <person name="Hong C."/>
            <person name="Park K.H."/>
            <person name="Akmal A."/>
            <person name="Feldman A."/>
            <person name="Lin J.S."/>
            <person name="Chang W.E."/>
            <person name="Higgs B.W."/>
            <person name="Demirev P."/>
            <person name="Lindquist J."/>
            <person name="Liem A."/>
            <person name="Fochler E."/>
            <person name="Read T.D."/>
            <person name="Tapia R."/>
            <person name="Johnson S."/>
            <person name="Bishop-Lilly K.A."/>
            <person name="Detter C."/>
            <person name="Han C."/>
            <person name="Sozhamannan S."/>
            <person name="Rosenzweig C.N."/>
            <person name="Skowronski E.W."/>
        </authorList>
    </citation>
    <scope>NUCLEOTIDE SEQUENCE [LARGE SCALE GENOMIC DNA]</scope>
    <source>
        <strain evidence="6 7">CC-PW-9</strain>
    </source>
</reference>
<dbReference type="OrthoDB" id="9803764at2"/>
<evidence type="ECO:0000259" key="5">
    <source>
        <dbReference type="PROSITE" id="PS01124"/>
    </source>
</evidence>
<evidence type="ECO:0000256" key="2">
    <source>
        <dbReference type="ARBA" id="ARBA00023125"/>
    </source>
</evidence>
<dbReference type="InterPro" id="IPR020449">
    <property type="entry name" value="Tscrpt_reg_AraC-type_HTH"/>
</dbReference>
<dbReference type="SMART" id="SM00342">
    <property type="entry name" value="HTH_ARAC"/>
    <property type="match status" value="1"/>
</dbReference>
<dbReference type="EMBL" id="PIQH01000004">
    <property type="protein sequence ID" value="RUO80533.1"/>
    <property type="molecule type" value="Genomic_DNA"/>
</dbReference>
<dbReference type="AlphaFoldDB" id="A0A432ZRN2"/>
<keyword evidence="2" id="KW-0238">DNA-binding</keyword>
<dbReference type="InterPro" id="IPR018062">
    <property type="entry name" value="HTH_AraC-typ_CS"/>
</dbReference>
<dbReference type="PRINTS" id="PR00032">
    <property type="entry name" value="HTHARAC"/>
</dbReference>
<evidence type="ECO:0000313" key="6">
    <source>
        <dbReference type="EMBL" id="RUO80533.1"/>
    </source>
</evidence>
<dbReference type="InterPro" id="IPR009057">
    <property type="entry name" value="Homeodomain-like_sf"/>
</dbReference>
<evidence type="ECO:0000256" key="3">
    <source>
        <dbReference type="ARBA" id="ARBA00023159"/>
    </source>
</evidence>
<dbReference type="CDD" id="cd06986">
    <property type="entry name" value="cupin_MmsR-like_N"/>
    <property type="match status" value="1"/>
</dbReference>
<name>A0A432ZRN2_9GAMM</name>
<dbReference type="Pfam" id="PF12833">
    <property type="entry name" value="HTH_18"/>
    <property type="match status" value="1"/>
</dbReference>
<dbReference type="Gene3D" id="2.60.120.280">
    <property type="entry name" value="Regulatory protein AraC"/>
    <property type="match status" value="1"/>
</dbReference>
<keyword evidence="7" id="KW-1185">Reference proteome</keyword>
<dbReference type="SUPFAM" id="SSF46689">
    <property type="entry name" value="Homeodomain-like"/>
    <property type="match status" value="2"/>
</dbReference>
<dbReference type="PROSITE" id="PS01124">
    <property type="entry name" value="HTH_ARAC_FAMILY_2"/>
    <property type="match status" value="1"/>
</dbReference>
<accession>A0A432ZRN2</accession>
<organism evidence="6 7">
    <name type="scientific">Idiomarina tyrosinivorans</name>
    <dbReference type="NCBI Taxonomy" id="1445662"/>
    <lineage>
        <taxon>Bacteria</taxon>
        <taxon>Pseudomonadati</taxon>
        <taxon>Pseudomonadota</taxon>
        <taxon>Gammaproteobacteria</taxon>
        <taxon>Alteromonadales</taxon>
        <taxon>Idiomarinaceae</taxon>
        <taxon>Idiomarina</taxon>
    </lineage>
</organism>
<dbReference type="Gene3D" id="1.10.10.60">
    <property type="entry name" value="Homeodomain-like"/>
    <property type="match status" value="2"/>
</dbReference>
<keyword evidence="4" id="KW-0804">Transcription</keyword>
<dbReference type="GO" id="GO:0043565">
    <property type="term" value="F:sequence-specific DNA binding"/>
    <property type="evidence" value="ECO:0007669"/>
    <property type="project" value="InterPro"/>
</dbReference>
<gene>
    <name evidence="6" type="ORF">CWI84_05605</name>
</gene>
<evidence type="ECO:0000313" key="7">
    <source>
        <dbReference type="Proteomes" id="UP000287996"/>
    </source>
</evidence>
<dbReference type="Pfam" id="PF02311">
    <property type="entry name" value="AraC_binding"/>
    <property type="match status" value="1"/>
</dbReference>
<dbReference type="InterPro" id="IPR003313">
    <property type="entry name" value="AraC-bd"/>
</dbReference>
<dbReference type="GO" id="GO:0003700">
    <property type="term" value="F:DNA-binding transcription factor activity"/>
    <property type="evidence" value="ECO:0007669"/>
    <property type="project" value="InterPro"/>
</dbReference>
<evidence type="ECO:0000256" key="4">
    <source>
        <dbReference type="ARBA" id="ARBA00023163"/>
    </source>
</evidence>
<dbReference type="PANTHER" id="PTHR43280">
    <property type="entry name" value="ARAC-FAMILY TRANSCRIPTIONAL REGULATOR"/>
    <property type="match status" value="1"/>
</dbReference>
<dbReference type="PROSITE" id="PS00041">
    <property type="entry name" value="HTH_ARAC_FAMILY_1"/>
    <property type="match status" value="1"/>
</dbReference>